<comment type="caution">
    <text evidence="1">The sequence shown here is derived from an EMBL/GenBank/DDBJ whole genome shotgun (WGS) entry which is preliminary data.</text>
</comment>
<dbReference type="Proteomes" id="UP000770661">
    <property type="component" value="Unassembled WGS sequence"/>
</dbReference>
<keyword evidence="2" id="KW-1185">Reference proteome</keyword>
<evidence type="ECO:0000313" key="2">
    <source>
        <dbReference type="Proteomes" id="UP000770661"/>
    </source>
</evidence>
<name>A0A8J4Y6G7_CHIOP</name>
<dbReference type="EMBL" id="JACEEZ010017314">
    <property type="protein sequence ID" value="KAG0717641.1"/>
    <property type="molecule type" value="Genomic_DNA"/>
</dbReference>
<reference evidence="1" key="1">
    <citation type="submission" date="2020-07" db="EMBL/GenBank/DDBJ databases">
        <title>The High-quality genome of the commercially important snow crab, Chionoecetes opilio.</title>
        <authorList>
            <person name="Jeong J.-H."/>
            <person name="Ryu S."/>
        </authorList>
    </citation>
    <scope>NUCLEOTIDE SEQUENCE</scope>
    <source>
        <strain evidence="1">MADBK_172401_WGS</strain>
        <tissue evidence="1">Digestive gland</tissue>
    </source>
</reference>
<protein>
    <submittedName>
        <fullName evidence="1">Uncharacterized protein</fullName>
    </submittedName>
</protein>
<dbReference type="AlphaFoldDB" id="A0A8J4Y6G7"/>
<organism evidence="1 2">
    <name type="scientific">Chionoecetes opilio</name>
    <name type="common">Atlantic snow crab</name>
    <name type="synonym">Cancer opilio</name>
    <dbReference type="NCBI Taxonomy" id="41210"/>
    <lineage>
        <taxon>Eukaryota</taxon>
        <taxon>Metazoa</taxon>
        <taxon>Ecdysozoa</taxon>
        <taxon>Arthropoda</taxon>
        <taxon>Crustacea</taxon>
        <taxon>Multicrustacea</taxon>
        <taxon>Malacostraca</taxon>
        <taxon>Eumalacostraca</taxon>
        <taxon>Eucarida</taxon>
        <taxon>Decapoda</taxon>
        <taxon>Pleocyemata</taxon>
        <taxon>Brachyura</taxon>
        <taxon>Eubrachyura</taxon>
        <taxon>Majoidea</taxon>
        <taxon>Majidae</taxon>
        <taxon>Chionoecetes</taxon>
    </lineage>
</organism>
<evidence type="ECO:0000313" key="1">
    <source>
        <dbReference type="EMBL" id="KAG0717641.1"/>
    </source>
</evidence>
<sequence>MENIPTNRALRQHTPPSVQCYQAGIWKTCHQAQQNRHQLLKASVWHWSRNKSWFPVWSRSLRQQSLSRSQAHDYQFKLCERSISVDGHGRSQAEVVDLIRVNSFICSSQELSPIKAIIRPRLFVFSKNFFRPNAAKKNKMLREAFKEKVLQSDKSPQLYHKEYHYRNSSLRPVTRVMMKVNDE</sequence>
<gene>
    <name evidence="1" type="ORF">GWK47_007980</name>
</gene>
<proteinExistence type="predicted"/>
<accession>A0A8J4Y6G7</accession>